<name>A0A1L3GFS0_SYNAC</name>
<dbReference type="Proteomes" id="UP000182264">
    <property type="component" value="Chromosome"/>
</dbReference>
<gene>
    <name evidence="1" type="ORF">A7E75_06350</name>
</gene>
<dbReference type="RefSeq" id="WP_072286531.1">
    <property type="nucleotide sequence ID" value="NZ_CP015455.1"/>
</dbReference>
<keyword evidence="2" id="KW-1185">Reference proteome</keyword>
<dbReference type="AlphaFoldDB" id="A0A1L3GFS0"/>
<reference evidence="1 2" key="1">
    <citation type="journal article" date="2017" name="Genome Announc.">
        <title>Complete Genome Sequences of Two Acetylene-Fermenting Pelobacter acetylenicus Strains.</title>
        <authorList>
            <person name="Sutton J.M."/>
            <person name="Baesman S.M."/>
            <person name="Fierst J.L."/>
            <person name="Poret-Peterson A.T."/>
            <person name="Oremland R.S."/>
            <person name="Dunlap D.S."/>
            <person name="Akob D.M."/>
        </authorList>
    </citation>
    <scope>NUCLEOTIDE SEQUENCE [LARGE SCALE GENOMIC DNA]</scope>
    <source>
        <strain evidence="1 2">DSM 3247</strain>
    </source>
</reference>
<dbReference type="OrthoDB" id="5387614at2"/>
<evidence type="ECO:0000313" key="2">
    <source>
        <dbReference type="Proteomes" id="UP000182264"/>
    </source>
</evidence>
<sequence>MHLRAGIGAFFVTVILVGAMSGCSAAPKLPVFLDATAWPKAHSVVLVGISYDPAYRPHPQSGLERQLAMWLRRKLQAKGFLVTGPPGSCLLLRHDLRAVAGTDLLAMASASADLVVAVHVDFLFSSDMYGEVFPPPEFEIAAEARAVDGKTGQELWRDRGHALQGGASAVLLATPDYDRLLGLARLADSLFETLPDADMPPPAP</sequence>
<organism evidence="1 2">
    <name type="scientific">Syntrophotalea acetylenica</name>
    <name type="common">Pelobacter acetylenicus</name>
    <dbReference type="NCBI Taxonomy" id="29542"/>
    <lineage>
        <taxon>Bacteria</taxon>
        <taxon>Pseudomonadati</taxon>
        <taxon>Thermodesulfobacteriota</taxon>
        <taxon>Desulfuromonadia</taxon>
        <taxon>Desulfuromonadales</taxon>
        <taxon>Syntrophotaleaceae</taxon>
        <taxon>Syntrophotalea</taxon>
    </lineage>
</organism>
<dbReference type="EMBL" id="CP015518">
    <property type="protein sequence ID" value="APG24689.1"/>
    <property type="molecule type" value="Genomic_DNA"/>
</dbReference>
<accession>A0A1L3GFS0</accession>
<protein>
    <submittedName>
        <fullName evidence="1">Uncharacterized protein</fullName>
    </submittedName>
</protein>
<proteinExistence type="predicted"/>
<dbReference type="KEGG" id="pace:A6070_00275"/>
<evidence type="ECO:0000313" key="1">
    <source>
        <dbReference type="EMBL" id="APG24689.1"/>
    </source>
</evidence>
<dbReference type="PROSITE" id="PS51257">
    <property type="entry name" value="PROKAR_LIPOPROTEIN"/>
    <property type="match status" value="1"/>
</dbReference>